<evidence type="ECO:0000313" key="2">
    <source>
        <dbReference type="EMBL" id="CDQ99247.1"/>
    </source>
</evidence>
<dbReference type="PROSITE" id="PS50057">
    <property type="entry name" value="FERM_3"/>
    <property type="match status" value="1"/>
</dbReference>
<dbReference type="SUPFAM" id="SSF47031">
    <property type="entry name" value="Second domain of FERM"/>
    <property type="match status" value="1"/>
</dbReference>
<gene>
    <name evidence="2" type="ORF">GSONMT00061530001</name>
</gene>
<evidence type="ECO:0000313" key="3">
    <source>
        <dbReference type="Proteomes" id="UP000193380"/>
    </source>
</evidence>
<dbReference type="InterPro" id="IPR041784">
    <property type="entry name" value="FAK1/PYK2_FERM_C"/>
</dbReference>
<sequence length="140" mass="15818">MRDTWVCLSSNYSLPLCQAKTLRKLIQQTFKQFANMNDDQSILKFLEILAPVYRYDKECFKCALGLSWVIQVELAIGPEEGISYLTDKGSTPTHLANFTQVQTIGYSVMEDKERKGMLQLNVAGAAEVPINHFIITLTLP</sequence>
<dbReference type="InterPro" id="IPR011993">
    <property type="entry name" value="PH-like_dom_sf"/>
</dbReference>
<proteinExistence type="predicted"/>
<reference evidence="2" key="1">
    <citation type="journal article" date="2014" name="Nat. Commun.">
        <title>The rainbow trout genome provides novel insights into evolution after whole-genome duplication in vertebrates.</title>
        <authorList>
            <person name="Berthelot C."/>
            <person name="Brunet F."/>
            <person name="Chalopin D."/>
            <person name="Juanchich A."/>
            <person name="Bernard M."/>
            <person name="Noel B."/>
            <person name="Bento P."/>
            <person name="Da Silva C."/>
            <person name="Labadie K."/>
            <person name="Alberti A."/>
            <person name="Aury J.M."/>
            <person name="Louis A."/>
            <person name="Dehais P."/>
            <person name="Bardou P."/>
            <person name="Montfort J."/>
            <person name="Klopp C."/>
            <person name="Cabau C."/>
            <person name="Gaspin C."/>
            <person name="Thorgaard G.H."/>
            <person name="Boussaha M."/>
            <person name="Quillet E."/>
            <person name="Guyomard R."/>
            <person name="Galiana D."/>
            <person name="Bobe J."/>
            <person name="Volff J.N."/>
            <person name="Genet C."/>
            <person name="Wincker P."/>
            <person name="Jaillon O."/>
            <person name="Roest Crollius H."/>
            <person name="Guiguen Y."/>
        </authorList>
    </citation>
    <scope>NUCLEOTIDE SEQUENCE [LARGE SCALE GENOMIC DNA]</scope>
</reference>
<dbReference type="InterPro" id="IPR000299">
    <property type="entry name" value="FERM_domain"/>
</dbReference>
<dbReference type="Gene3D" id="1.20.80.10">
    <property type="match status" value="1"/>
</dbReference>
<dbReference type="CDD" id="cd13190">
    <property type="entry name" value="FERM_C_FAK1"/>
    <property type="match status" value="1"/>
</dbReference>
<organism evidence="2 3">
    <name type="scientific">Oncorhynchus mykiss</name>
    <name type="common">Rainbow trout</name>
    <name type="synonym">Salmo gairdneri</name>
    <dbReference type="NCBI Taxonomy" id="8022"/>
    <lineage>
        <taxon>Eukaryota</taxon>
        <taxon>Metazoa</taxon>
        <taxon>Chordata</taxon>
        <taxon>Craniata</taxon>
        <taxon>Vertebrata</taxon>
        <taxon>Euteleostomi</taxon>
        <taxon>Actinopterygii</taxon>
        <taxon>Neopterygii</taxon>
        <taxon>Teleostei</taxon>
        <taxon>Protacanthopterygii</taxon>
        <taxon>Salmoniformes</taxon>
        <taxon>Salmonidae</taxon>
        <taxon>Salmoninae</taxon>
        <taxon>Oncorhynchus</taxon>
    </lineage>
</organism>
<dbReference type="Proteomes" id="UP000193380">
    <property type="component" value="Unassembled WGS sequence"/>
</dbReference>
<dbReference type="SUPFAM" id="SSF50729">
    <property type="entry name" value="PH domain-like"/>
    <property type="match status" value="1"/>
</dbReference>
<name>A0A060Z5Y9_ONCMY</name>
<dbReference type="InterPro" id="IPR014352">
    <property type="entry name" value="FERM/acyl-CoA-bd_prot_sf"/>
</dbReference>
<dbReference type="Gene3D" id="2.30.29.30">
    <property type="entry name" value="Pleckstrin-homology domain (PH domain)/Phosphotyrosine-binding domain (PTB)"/>
    <property type="match status" value="1"/>
</dbReference>
<reference evidence="2" key="2">
    <citation type="submission" date="2014-03" db="EMBL/GenBank/DDBJ databases">
        <authorList>
            <person name="Genoscope - CEA"/>
        </authorList>
    </citation>
    <scope>NUCLEOTIDE SEQUENCE</scope>
</reference>
<protein>
    <recommendedName>
        <fullName evidence="1">FERM domain-containing protein</fullName>
    </recommendedName>
</protein>
<dbReference type="EMBL" id="FR944714">
    <property type="protein sequence ID" value="CDQ99247.1"/>
    <property type="molecule type" value="Genomic_DNA"/>
</dbReference>
<dbReference type="AlphaFoldDB" id="A0A060Z5Y9"/>
<dbReference type="PaxDb" id="8022-A0A060Z5Y9"/>
<evidence type="ECO:0000259" key="1">
    <source>
        <dbReference type="PROSITE" id="PS50057"/>
    </source>
</evidence>
<dbReference type="PANTHER" id="PTHR46221:SF9">
    <property type="entry name" value="NON-SPECIFIC PROTEIN-TYROSINE KINASE"/>
    <property type="match status" value="1"/>
</dbReference>
<dbReference type="STRING" id="8022.A0A060Z5Y9"/>
<accession>A0A060Z5Y9</accession>
<dbReference type="InterPro" id="IPR035963">
    <property type="entry name" value="FERM_2"/>
</dbReference>
<dbReference type="InterPro" id="IPR049385">
    <property type="entry name" value="FAK1-like_FERM_C"/>
</dbReference>
<dbReference type="PANTHER" id="PTHR46221">
    <property type="entry name" value="FERM AND PDZ DOMAIN-CONTAINING PROTEIN FAMILY MEMBER"/>
    <property type="match status" value="1"/>
</dbReference>
<feature type="domain" description="FERM" evidence="1">
    <location>
        <begin position="1"/>
        <end position="140"/>
    </location>
</feature>
<dbReference type="Pfam" id="PF21477">
    <property type="entry name" value="FERM_C_FAK1"/>
    <property type="match status" value="1"/>
</dbReference>